<evidence type="ECO:0000256" key="1">
    <source>
        <dbReference type="SAM" id="Phobius"/>
    </source>
</evidence>
<evidence type="ECO:0000313" key="3">
    <source>
        <dbReference type="EMBL" id="VTZ63819.1"/>
    </source>
</evidence>
<evidence type="ECO:0000259" key="2">
    <source>
        <dbReference type="Pfam" id="PF00892"/>
    </source>
</evidence>
<dbReference type="Proteomes" id="UP000507954">
    <property type="component" value="Unassembled WGS sequence"/>
</dbReference>
<name>A0A508X263_9HYPH</name>
<reference evidence="3" key="1">
    <citation type="submission" date="2019-06" db="EMBL/GenBank/DDBJ databases">
        <authorList>
            <person name="Le Quere A."/>
            <person name="Colella S."/>
        </authorList>
    </citation>
    <scope>NUCLEOTIDE SEQUENCE</scope>
    <source>
        <strain evidence="3">EmedicaeMD41</strain>
    </source>
</reference>
<dbReference type="PANTHER" id="PTHR22911:SF135">
    <property type="entry name" value="BLR4310 PROTEIN"/>
    <property type="match status" value="1"/>
</dbReference>
<feature type="transmembrane region" description="Helical" evidence="1">
    <location>
        <begin position="138"/>
        <end position="155"/>
    </location>
</feature>
<dbReference type="Pfam" id="PF00892">
    <property type="entry name" value="EamA"/>
    <property type="match status" value="2"/>
</dbReference>
<accession>A0A508X263</accession>
<dbReference type="EMBL" id="CABFNB010000121">
    <property type="protein sequence ID" value="VTZ63819.1"/>
    <property type="molecule type" value="Genomic_DNA"/>
</dbReference>
<feature type="transmembrane region" description="Helical" evidence="1">
    <location>
        <begin position="246"/>
        <end position="263"/>
    </location>
</feature>
<keyword evidence="1" id="KW-0812">Transmembrane</keyword>
<feature type="transmembrane region" description="Helical" evidence="1">
    <location>
        <begin position="275"/>
        <end position="294"/>
    </location>
</feature>
<feature type="domain" description="EamA" evidence="2">
    <location>
        <begin position="47"/>
        <end position="178"/>
    </location>
</feature>
<dbReference type="InterPro" id="IPR000620">
    <property type="entry name" value="EamA_dom"/>
</dbReference>
<dbReference type="GO" id="GO:0016020">
    <property type="term" value="C:membrane"/>
    <property type="evidence" value="ECO:0007669"/>
    <property type="project" value="InterPro"/>
</dbReference>
<dbReference type="InterPro" id="IPR037185">
    <property type="entry name" value="EmrE-like"/>
</dbReference>
<dbReference type="PANTHER" id="PTHR22911">
    <property type="entry name" value="ACYL-MALONYL CONDENSING ENZYME-RELATED"/>
    <property type="match status" value="1"/>
</dbReference>
<feature type="transmembrane region" description="Helical" evidence="1">
    <location>
        <begin position="68"/>
        <end position="91"/>
    </location>
</feature>
<feature type="domain" description="EamA" evidence="2">
    <location>
        <begin position="192"/>
        <end position="317"/>
    </location>
</feature>
<feature type="transmembrane region" description="Helical" evidence="1">
    <location>
        <begin position="185"/>
        <end position="205"/>
    </location>
</feature>
<feature type="transmembrane region" description="Helical" evidence="1">
    <location>
        <begin position="43"/>
        <end position="62"/>
    </location>
</feature>
<sequence length="331" mass="35878">MDCSARMCEWLAENVPAETRSRFEGIEPMAVDSVPGNLSHENGTARAGVIVMLLGMLMFSVNDVMGKWLVATYSVGQVVLIRSIAAVLLLAPFLWVSGPKKLFTLERPGLQLARVVASTAEVIAFYFAVVYLPLADVMTYWLAAPIYVAAISPLVLKEPVGWRRWTAIAIGFVGVVVALEPSSQAFTLPAVISILGSMAFAFMMISGRSLRGTPDTTLAFWQIAGAAVAGVVWAPFDWTPLKPLDTALLCLLGVVAMVAHVLVNRALKLADAATVAPLQYTLLFWAIFFGWLIFGDTPRLSMVLGAGLIVASGLFIFFREQQLKRQGRLKA</sequence>
<dbReference type="AlphaFoldDB" id="A0A508X263"/>
<feature type="transmembrane region" description="Helical" evidence="1">
    <location>
        <begin position="300"/>
        <end position="318"/>
    </location>
</feature>
<feature type="transmembrane region" description="Helical" evidence="1">
    <location>
        <begin position="162"/>
        <end position="179"/>
    </location>
</feature>
<protein>
    <recommendedName>
        <fullName evidence="2">EamA domain-containing protein</fullName>
    </recommendedName>
</protein>
<dbReference type="SUPFAM" id="SSF103481">
    <property type="entry name" value="Multidrug resistance efflux transporter EmrE"/>
    <property type="match status" value="2"/>
</dbReference>
<proteinExistence type="predicted"/>
<keyword evidence="1" id="KW-0472">Membrane</keyword>
<keyword evidence="1" id="KW-1133">Transmembrane helix</keyword>
<feature type="transmembrane region" description="Helical" evidence="1">
    <location>
        <begin position="217"/>
        <end position="234"/>
    </location>
</feature>
<feature type="transmembrane region" description="Helical" evidence="1">
    <location>
        <begin position="112"/>
        <end position="132"/>
    </location>
</feature>
<gene>
    <name evidence="3" type="ORF">EMEDMD4_530026</name>
</gene>
<organism evidence="3">
    <name type="scientific">Sinorhizobium medicae</name>
    <dbReference type="NCBI Taxonomy" id="110321"/>
    <lineage>
        <taxon>Bacteria</taxon>
        <taxon>Pseudomonadati</taxon>
        <taxon>Pseudomonadota</taxon>
        <taxon>Alphaproteobacteria</taxon>
        <taxon>Hyphomicrobiales</taxon>
        <taxon>Rhizobiaceae</taxon>
        <taxon>Sinorhizobium/Ensifer group</taxon>
        <taxon>Sinorhizobium</taxon>
    </lineage>
</organism>